<name>A0AAQ3RE91_9PEZI</name>
<evidence type="ECO:0000313" key="3">
    <source>
        <dbReference type="Proteomes" id="UP001303373"/>
    </source>
</evidence>
<accession>A0AAQ3RE91</accession>
<gene>
    <name evidence="2" type="ORF">R9X50_00764800</name>
</gene>
<evidence type="ECO:0000313" key="2">
    <source>
        <dbReference type="EMBL" id="WPH04753.1"/>
    </source>
</evidence>
<feature type="region of interest" description="Disordered" evidence="1">
    <location>
        <begin position="1"/>
        <end position="50"/>
    </location>
</feature>
<reference evidence="2 3" key="1">
    <citation type="submission" date="2023-11" db="EMBL/GenBank/DDBJ databases">
        <title>An acidophilic fungus is an integral part of prey digestion in a carnivorous sundew plant.</title>
        <authorList>
            <person name="Tsai I.J."/>
        </authorList>
    </citation>
    <scope>NUCLEOTIDE SEQUENCE [LARGE SCALE GENOMIC DNA]</scope>
    <source>
        <strain evidence="2">169a</strain>
    </source>
</reference>
<evidence type="ECO:0000256" key="1">
    <source>
        <dbReference type="SAM" id="MobiDB-lite"/>
    </source>
</evidence>
<organism evidence="2 3">
    <name type="scientific">Acrodontium crateriforme</name>
    <dbReference type="NCBI Taxonomy" id="150365"/>
    <lineage>
        <taxon>Eukaryota</taxon>
        <taxon>Fungi</taxon>
        <taxon>Dikarya</taxon>
        <taxon>Ascomycota</taxon>
        <taxon>Pezizomycotina</taxon>
        <taxon>Dothideomycetes</taxon>
        <taxon>Dothideomycetidae</taxon>
        <taxon>Mycosphaerellales</taxon>
        <taxon>Teratosphaeriaceae</taxon>
        <taxon>Acrodontium</taxon>
    </lineage>
</organism>
<dbReference type="Proteomes" id="UP001303373">
    <property type="component" value="Chromosome 13"/>
</dbReference>
<dbReference type="EMBL" id="CP138592">
    <property type="protein sequence ID" value="WPH04753.1"/>
    <property type="molecule type" value="Genomic_DNA"/>
</dbReference>
<feature type="compositionally biased region" description="Polar residues" evidence="1">
    <location>
        <begin position="1"/>
        <end position="10"/>
    </location>
</feature>
<protein>
    <submittedName>
        <fullName evidence="2">Uncharacterized protein</fullName>
    </submittedName>
</protein>
<proteinExistence type="predicted"/>
<dbReference type="AlphaFoldDB" id="A0AAQ3RE91"/>
<keyword evidence="3" id="KW-1185">Reference proteome</keyword>
<sequence length="496" mass="56093">MEQRQDSASPSVIKRKPVPKKDIPAPSTEPHSGGAHDDRGDGTMPSSIPPQWAASIKAEHPLFYEVRALVHLATEARIEALCKYFGSSTDYHVDASEAQAIMDWVLLMKDAKRYGPWFPFPVPQDKLRTAHYMVASIIKTTLLDENVKTTAQMLALEPPMGAPTNRSYFEVQPIKFAYNAELYQRDFNYRHWIGERALEMTDTTSLEEWKQELDQRYHNRPRMGVIVDPNPQARYFMGDPQAEAFFGAMQRTNHAINNMIQERNNSLEKQSTGWARNPGVVGPALLSGLSPLPKLPEMHTGTAGEAPPDDEYLYLSQTKRFPMARNWTTLEEFFRFPLSLRAVNPSEFRQHDNGPEVLFTDRFGVIMCGVGQTPQCTAENEHDIFTMPISKLQGYDQTLASHGITYEDYRKMILGLLFIIHKSMEGPCGETNSILTGSVIKKFFEGVSENLRARGSPVVVKYKKASKYYLSHLSVRHHPFGALIRGRLGKKLNSKG</sequence>